<sequence length="78" mass="9212">MYRWQNHLPRDATILSAAPPDRLKQWKEMEIEEHEMAEQDCKDIGKEHQRTVYLISSRGLVKTQKYSTRIAAKDLVDI</sequence>
<name>A0A9W8XXV7_9PLEO</name>
<reference evidence="1" key="1">
    <citation type="submission" date="2022-10" db="EMBL/GenBank/DDBJ databases">
        <title>Tapping the CABI collections for fungal endophytes: first genome assemblies for Collariella, Neodidymelliopsis, Ascochyta clinopodiicola, Didymella pomorum, Didymosphaeria variabile, Neocosmospora piperis and Neocucurbitaria cava.</title>
        <authorList>
            <person name="Hill R."/>
        </authorList>
    </citation>
    <scope>NUCLEOTIDE SEQUENCE</scope>
    <source>
        <strain evidence="1">IMI 356814</strain>
    </source>
</reference>
<proteinExistence type="predicted"/>
<organism evidence="1 2">
    <name type="scientific">Neocucurbitaria cava</name>
    <dbReference type="NCBI Taxonomy" id="798079"/>
    <lineage>
        <taxon>Eukaryota</taxon>
        <taxon>Fungi</taxon>
        <taxon>Dikarya</taxon>
        <taxon>Ascomycota</taxon>
        <taxon>Pezizomycotina</taxon>
        <taxon>Dothideomycetes</taxon>
        <taxon>Pleosporomycetidae</taxon>
        <taxon>Pleosporales</taxon>
        <taxon>Pleosporineae</taxon>
        <taxon>Cucurbitariaceae</taxon>
        <taxon>Neocucurbitaria</taxon>
    </lineage>
</organism>
<dbReference type="EMBL" id="JAPEUY010000022">
    <property type="protein sequence ID" value="KAJ4361833.1"/>
    <property type="molecule type" value="Genomic_DNA"/>
</dbReference>
<evidence type="ECO:0000313" key="2">
    <source>
        <dbReference type="Proteomes" id="UP001140560"/>
    </source>
</evidence>
<protein>
    <submittedName>
        <fullName evidence="1">Uncharacterized protein</fullName>
    </submittedName>
</protein>
<dbReference type="Proteomes" id="UP001140560">
    <property type="component" value="Unassembled WGS sequence"/>
</dbReference>
<gene>
    <name evidence="1" type="ORF">N0V83_010774</name>
</gene>
<comment type="caution">
    <text evidence="1">The sequence shown here is derived from an EMBL/GenBank/DDBJ whole genome shotgun (WGS) entry which is preliminary data.</text>
</comment>
<dbReference type="AlphaFoldDB" id="A0A9W8XXV7"/>
<keyword evidence="2" id="KW-1185">Reference proteome</keyword>
<evidence type="ECO:0000313" key="1">
    <source>
        <dbReference type="EMBL" id="KAJ4361833.1"/>
    </source>
</evidence>
<accession>A0A9W8XXV7</accession>